<reference evidence="1" key="1">
    <citation type="submission" date="2023-05" db="EMBL/GenBank/DDBJ databases">
        <authorList>
            <consortium name="ELIXIR-Norway"/>
        </authorList>
    </citation>
    <scope>NUCLEOTIDE SEQUENCE</scope>
</reference>
<gene>
    <name evidence="1" type="ORF">MRATA1EN22A_LOCUS26961</name>
</gene>
<proteinExistence type="predicted"/>
<sequence>PLHYFNYFFTLYFTHFCIVLVLNYLLWIYIILFLFSFNLPTGFISDLYLLFIHIYTFFFFLFFFFPDQEIFFNCDLIGILCVFWTFLFSFPGLENFWLLFLYMFFLPLSLFLYWEPYKAIVYTFG</sequence>
<reference evidence="1" key="2">
    <citation type="submission" date="2025-03" db="EMBL/GenBank/DDBJ databases">
        <authorList>
            <consortium name="ELIXIR-Norway"/>
            <consortium name="Elixir Norway"/>
        </authorList>
    </citation>
    <scope>NUCLEOTIDE SEQUENCE</scope>
</reference>
<evidence type="ECO:0000313" key="1">
    <source>
        <dbReference type="EMBL" id="CAN0560086.1"/>
    </source>
</evidence>
<feature type="non-terminal residue" evidence="1">
    <location>
        <position position="1"/>
    </location>
</feature>
<dbReference type="Proteomes" id="UP001162501">
    <property type="component" value="Chromosome 8"/>
</dbReference>
<evidence type="ECO:0000313" key="2">
    <source>
        <dbReference type="Proteomes" id="UP001162501"/>
    </source>
</evidence>
<feature type="non-terminal residue" evidence="1">
    <location>
        <position position="125"/>
    </location>
</feature>
<dbReference type="EMBL" id="OX596092">
    <property type="protein sequence ID" value="CAN0560086.1"/>
    <property type="molecule type" value="Genomic_DNA"/>
</dbReference>
<organism evidence="1 2">
    <name type="scientific">Rangifer tarandus platyrhynchus</name>
    <name type="common">Svalbard reindeer</name>
    <dbReference type="NCBI Taxonomy" id="3082113"/>
    <lineage>
        <taxon>Eukaryota</taxon>
        <taxon>Metazoa</taxon>
        <taxon>Chordata</taxon>
        <taxon>Craniata</taxon>
        <taxon>Vertebrata</taxon>
        <taxon>Euteleostomi</taxon>
        <taxon>Mammalia</taxon>
        <taxon>Eutheria</taxon>
        <taxon>Laurasiatheria</taxon>
        <taxon>Artiodactyla</taxon>
        <taxon>Ruminantia</taxon>
        <taxon>Pecora</taxon>
        <taxon>Cervidae</taxon>
        <taxon>Odocoileinae</taxon>
        <taxon>Rangifer</taxon>
    </lineage>
</organism>
<protein>
    <submittedName>
        <fullName evidence="1">Uncharacterized protein</fullName>
    </submittedName>
</protein>
<accession>A0AC60A5F8</accession>
<name>A0AC60A5F8_RANTA</name>